<dbReference type="EMBL" id="CP130613">
    <property type="protein sequence ID" value="WKW15711.1"/>
    <property type="molecule type" value="Genomic_DNA"/>
</dbReference>
<dbReference type="RefSeq" id="WP_367885680.1">
    <property type="nucleotide sequence ID" value="NZ_CP130612.1"/>
</dbReference>
<feature type="chain" id="PRO_5041272952" evidence="1">
    <location>
        <begin position="21"/>
        <end position="836"/>
    </location>
</feature>
<dbReference type="InterPro" id="IPR011042">
    <property type="entry name" value="6-blade_b-propeller_TolB-like"/>
</dbReference>
<dbReference type="InterPro" id="IPR045175">
    <property type="entry name" value="M28_fam"/>
</dbReference>
<dbReference type="GO" id="GO:0006508">
    <property type="term" value="P:proteolysis"/>
    <property type="evidence" value="ECO:0007669"/>
    <property type="project" value="InterPro"/>
</dbReference>
<dbReference type="SUPFAM" id="SSF82171">
    <property type="entry name" value="DPP6 N-terminal domain-like"/>
    <property type="match status" value="1"/>
</dbReference>
<evidence type="ECO:0000313" key="5">
    <source>
        <dbReference type="Proteomes" id="UP001229955"/>
    </source>
</evidence>
<dbReference type="InterPro" id="IPR011659">
    <property type="entry name" value="WD40"/>
</dbReference>
<dbReference type="AlphaFoldDB" id="A0AA49JVJ9"/>
<feature type="signal peptide" evidence="1">
    <location>
        <begin position="1"/>
        <end position="20"/>
    </location>
</feature>
<accession>A0AA49K166</accession>
<dbReference type="Gene3D" id="3.40.630.10">
    <property type="entry name" value="Zn peptidases"/>
    <property type="match status" value="1"/>
</dbReference>
<proteinExistence type="predicted"/>
<dbReference type="Pfam" id="PF04389">
    <property type="entry name" value="Peptidase_M28"/>
    <property type="match status" value="1"/>
</dbReference>
<dbReference type="Gene3D" id="2.120.10.30">
    <property type="entry name" value="TolB, C-terminal domain"/>
    <property type="match status" value="1"/>
</dbReference>
<evidence type="ECO:0000256" key="1">
    <source>
        <dbReference type="SAM" id="SignalP"/>
    </source>
</evidence>
<protein>
    <submittedName>
        <fullName evidence="3">M20/M25/M40 family metallo-hydrolase</fullName>
    </submittedName>
</protein>
<dbReference type="Gene3D" id="2.120.10.60">
    <property type="entry name" value="Tricorn protease N-terminal domain"/>
    <property type="match status" value="1"/>
</dbReference>
<dbReference type="KEGG" id="pspc:Strain318_002113"/>
<keyword evidence="1" id="KW-0732">Signal</keyword>
<sequence>MRRSTLAFALVAAAAGPVLAQQPAAAPRPAAPAAAAQRPAMTTAQRYENAYYLWDAGKFDTALVELKRVLAAPDADQFHDRVAELTGEIYTTSLVAENASAPLWSPDGRLLAYTAGVGAQRFFRVSNPAALNEPALLEGTGFGPTFGADNRTVAWVPLGAGSASAFNYAVVGGRGLERVNVDAPAITSVTAFGSNPVRVAVIAGTPGDSTARLLVYSVGEGSWTTVSTGALQPVSLLRSPDGRRLLVLLGERGAFARQVPGFQQQSRNTAFAELRGNALGAVEGGIMPTWSANGRALAWIEPGGEVARLRLRRDDGPVRDLVTITGRFQAPAVSPTGAYVAYPTMLREDWELFAVSGNGGEPMRVTREIQHDHSPRFISDSLLLGAMGEGRHQRSYLYDLRSGTRTRLHHNNSVRTVAPEYEWAVSPDGSRVAIVTERDGDTVTPHRHLWMTDLTRKVSRQALVARVDSNLAAERALRANGRRIFAPIAAQVRAATEEVSTGRIYEYQKQLFSFDSKHITQPGNWKATNWLEETYRGFGLQTRLQRFKTVAGSEIEVANVLATIPGTENPELVYVVGAHFDSRAEGPGADDNTSGTAMILEAARVLAKRPQPATVMFVAFTGEEAGLRGAREFGRVMKDSMTVVGALNNDMMGWSNDHRIDNTIRYSNPGLRDVQHAAAIQFSELITYDAFYYKSTDAQALYDAWGDIIAGIGSYPILGNPHYHQVHDVLETINHRQLTETSKTTVATIMYMASSPSRLTGLVAQGSTVSWTPARERGVTRYLIRYGPPANPMQYSATATSPRAVLNSLREGWHVAVKAVNARGMEGWDWARTVVK</sequence>
<evidence type="ECO:0000313" key="4">
    <source>
        <dbReference type="EMBL" id="WKW15711.1"/>
    </source>
</evidence>
<evidence type="ECO:0000313" key="3">
    <source>
        <dbReference type="EMBL" id="WKW12804.1"/>
    </source>
</evidence>
<accession>A0AA49JVJ9</accession>
<dbReference type="Proteomes" id="UP001229955">
    <property type="component" value="Chromosome"/>
</dbReference>
<organism evidence="3">
    <name type="scientific">Pseudogemmatithrix spongiicola</name>
    <dbReference type="NCBI Taxonomy" id="3062599"/>
    <lineage>
        <taxon>Bacteria</taxon>
        <taxon>Pseudomonadati</taxon>
        <taxon>Gemmatimonadota</taxon>
        <taxon>Gemmatimonadia</taxon>
        <taxon>Gemmatimonadales</taxon>
        <taxon>Gemmatimonadaceae</taxon>
        <taxon>Pseudogemmatithrix</taxon>
    </lineage>
</organism>
<dbReference type="SUPFAM" id="SSF53187">
    <property type="entry name" value="Zn-dependent exopeptidases"/>
    <property type="match status" value="1"/>
</dbReference>
<dbReference type="InterPro" id="IPR007484">
    <property type="entry name" value="Peptidase_M28"/>
</dbReference>
<evidence type="ECO:0000259" key="2">
    <source>
        <dbReference type="Pfam" id="PF04389"/>
    </source>
</evidence>
<dbReference type="GO" id="GO:0008235">
    <property type="term" value="F:metalloexopeptidase activity"/>
    <property type="evidence" value="ECO:0007669"/>
    <property type="project" value="InterPro"/>
</dbReference>
<keyword evidence="5" id="KW-1185">Reference proteome</keyword>
<name>A0AA49JVJ9_9BACT</name>
<dbReference type="Pfam" id="PF07676">
    <property type="entry name" value="PD40"/>
    <property type="match status" value="2"/>
</dbReference>
<dbReference type="PANTHER" id="PTHR12147">
    <property type="entry name" value="METALLOPEPTIDASE M28 FAMILY MEMBER"/>
    <property type="match status" value="1"/>
</dbReference>
<reference evidence="3" key="1">
    <citation type="submission" date="2023-07" db="EMBL/GenBank/DDBJ databases">
        <authorList>
            <person name="Haufschild T."/>
            <person name="Kallscheuer N."/>
            <person name="Hammer J."/>
            <person name="Kohn T."/>
            <person name="Kabuu M."/>
            <person name="Jogler M."/>
            <person name="Wohfarth N."/>
            <person name="Heuer A."/>
            <person name="Rohde M."/>
            <person name="van Teeseling M.C.F."/>
            <person name="Jogler C."/>
        </authorList>
    </citation>
    <scope>NUCLEOTIDE SEQUENCE</scope>
    <source>
        <strain evidence="3">Strain 138</strain>
        <strain evidence="4">Strain 318</strain>
    </source>
</reference>
<dbReference type="EMBL" id="CP130612">
    <property type="protein sequence ID" value="WKW12804.1"/>
    <property type="molecule type" value="Genomic_DNA"/>
</dbReference>
<dbReference type="PANTHER" id="PTHR12147:SF26">
    <property type="entry name" value="PEPTIDASE M28 DOMAIN-CONTAINING PROTEIN"/>
    <property type="match status" value="1"/>
</dbReference>
<gene>
    <name evidence="3" type="ORF">Strain138_002114</name>
    <name evidence="4" type="ORF">Strain318_002113</name>
</gene>
<feature type="domain" description="Peptidase M28" evidence="2">
    <location>
        <begin position="559"/>
        <end position="747"/>
    </location>
</feature>